<dbReference type="Proteomes" id="UP000270094">
    <property type="component" value="Unassembled WGS sequence"/>
</dbReference>
<proteinExistence type="predicted"/>
<feature type="signal peptide" evidence="1">
    <location>
        <begin position="1"/>
        <end position="16"/>
    </location>
</feature>
<name>A0A3P7IXH4_STRVU</name>
<reference evidence="2 3" key="1">
    <citation type="submission" date="2018-11" db="EMBL/GenBank/DDBJ databases">
        <authorList>
            <consortium name="Pathogen Informatics"/>
        </authorList>
    </citation>
    <scope>NUCLEOTIDE SEQUENCE [LARGE SCALE GENOMIC DNA]</scope>
</reference>
<evidence type="ECO:0000313" key="3">
    <source>
        <dbReference type="Proteomes" id="UP000270094"/>
    </source>
</evidence>
<feature type="chain" id="PRO_5018215020" evidence="1">
    <location>
        <begin position="17"/>
        <end position="76"/>
    </location>
</feature>
<sequence length="76" mass="8708">MRLLACSVLLLISVRAEQVAEESEAKPPAESPSDDEVKEFDKEGDVYVLHDKDFDAFVKMHPTFFAKFYAPWLVFL</sequence>
<dbReference type="EMBL" id="UYYB01010399">
    <property type="protein sequence ID" value="VDM68907.1"/>
    <property type="molecule type" value="Genomic_DNA"/>
</dbReference>
<keyword evidence="1" id="KW-0732">Signal</keyword>
<gene>
    <name evidence="2" type="ORF">SVUK_LOCUS3905</name>
</gene>
<evidence type="ECO:0000313" key="2">
    <source>
        <dbReference type="EMBL" id="VDM68907.1"/>
    </source>
</evidence>
<dbReference type="AlphaFoldDB" id="A0A3P7IXH4"/>
<accession>A0A3P7IXH4</accession>
<evidence type="ECO:0000256" key="1">
    <source>
        <dbReference type="SAM" id="SignalP"/>
    </source>
</evidence>
<dbReference type="OrthoDB" id="10420084at2759"/>
<keyword evidence="3" id="KW-1185">Reference proteome</keyword>
<protein>
    <submittedName>
        <fullName evidence="2">Uncharacterized protein</fullName>
    </submittedName>
</protein>
<organism evidence="2 3">
    <name type="scientific">Strongylus vulgaris</name>
    <name type="common">Blood worm</name>
    <dbReference type="NCBI Taxonomy" id="40348"/>
    <lineage>
        <taxon>Eukaryota</taxon>
        <taxon>Metazoa</taxon>
        <taxon>Ecdysozoa</taxon>
        <taxon>Nematoda</taxon>
        <taxon>Chromadorea</taxon>
        <taxon>Rhabditida</taxon>
        <taxon>Rhabditina</taxon>
        <taxon>Rhabditomorpha</taxon>
        <taxon>Strongyloidea</taxon>
        <taxon>Strongylidae</taxon>
        <taxon>Strongylus</taxon>
    </lineage>
</organism>
<dbReference type="Gene3D" id="3.40.30.10">
    <property type="entry name" value="Glutaredoxin"/>
    <property type="match status" value="1"/>
</dbReference>